<dbReference type="PANTHER" id="PTHR43630">
    <property type="entry name" value="POLY-BETA-1,6-N-ACETYL-D-GLUCOSAMINE SYNTHASE"/>
    <property type="match status" value="1"/>
</dbReference>
<reference evidence="6" key="4">
    <citation type="submission" date="2021-11" db="EMBL/GenBank/DDBJ databases">
        <authorList>
            <person name="Munson-Mcgee J."/>
            <person name="Field E."/>
            <person name="Bateson M."/>
            <person name="Rooney C."/>
            <person name="Stepanauskas R."/>
            <person name="Young M."/>
        </authorList>
    </citation>
    <scope>NUCLEOTIDE SEQUENCE</scope>
    <source>
        <strain evidence="6">SCGC AB-777_F03</strain>
    </source>
</reference>
<dbReference type="Proteomes" id="UP000245509">
    <property type="component" value="Unassembled WGS sequence"/>
</dbReference>
<dbReference type="AlphaFoldDB" id="A0A2T9WMF3"/>
<dbReference type="RefSeq" id="WP_228615207.1">
    <property type="nucleotide sequence ID" value="NZ_QEFP02000004.1"/>
</dbReference>
<dbReference type="EMBL" id="QEFP02000004">
    <property type="protein sequence ID" value="MCC5446980.1"/>
    <property type="molecule type" value="Genomic_DNA"/>
</dbReference>
<protein>
    <submittedName>
        <fullName evidence="6">Glycosyltransferase family 2 protein</fullName>
    </submittedName>
</protein>
<keyword evidence="2" id="KW-0808">Transferase</keyword>
<reference evidence="7" key="3">
    <citation type="submission" date="2017-05" db="EMBL/GenBank/DDBJ databases">
        <authorList>
            <person name="Song R."/>
            <person name="Chenine A.L."/>
            <person name="Ruprecht R.M."/>
        </authorList>
    </citation>
    <scope>NUCLEOTIDE SEQUENCE</scope>
    <source>
        <strain evidence="7">SCGC AB-777_F03</strain>
    </source>
</reference>
<dbReference type="Gene3D" id="3.90.550.10">
    <property type="entry name" value="Spore Coat Polysaccharide Biosynthesis Protein SpsA, Chain A"/>
    <property type="match status" value="1"/>
</dbReference>
<dbReference type="SUPFAM" id="SSF53448">
    <property type="entry name" value="Nucleotide-diphospho-sugar transferases"/>
    <property type="match status" value="1"/>
</dbReference>
<feature type="domain" description="Glycosyltransferase 2-like" evidence="5">
    <location>
        <begin position="149"/>
        <end position="274"/>
    </location>
</feature>
<reference evidence="6" key="2">
    <citation type="submission" date="2017-05" db="EMBL/GenBank/DDBJ databases">
        <authorList>
            <person name="Munson-Mcgee J.H."/>
        </authorList>
    </citation>
    <scope>NUCLEOTIDE SEQUENCE</scope>
    <source>
        <strain evidence="6">SCGC AB-777_F03</strain>
    </source>
</reference>
<dbReference type="PANTHER" id="PTHR43630:SF1">
    <property type="entry name" value="POLY-BETA-1,6-N-ACETYL-D-GLUCOSAMINE SYNTHASE"/>
    <property type="match status" value="1"/>
</dbReference>
<evidence type="ECO:0000259" key="5">
    <source>
        <dbReference type="Pfam" id="PF13632"/>
    </source>
</evidence>
<evidence type="ECO:0000313" key="7">
    <source>
        <dbReference type="EMBL" id="PVU68987.1"/>
    </source>
</evidence>
<accession>A0A2T9WMF3</accession>
<dbReference type="Pfam" id="PF00535">
    <property type="entry name" value="Glycos_transf_2"/>
    <property type="match status" value="1"/>
</dbReference>
<dbReference type="InterPro" id="IPR029044">
    <property type="entry name" value="Nucleotide-diphossugar_trans"/>
</dbReference>
<feature type="transmembrane region" description="Helical" evidence="3">
    <location>
        <begin position="302"/>
        <end position="325"/>
    </location>
</feature>
<keyword evidence="3" id="KW-0812">Transmembrane</keyword>
<feature type="transmembrane region" description="Helical" evidence="3">
    <location>
        <begin position="337"/>
        <end position="364"/>
    </location>
</feature>
<sequence>MDLPKISIIFPIYKKSKHLENNIKKILEDPYPNDLKEIIISIDSPENDFLNKLMELKSKYKNITLVISKERRGKVSATNDAVKISSGEILFFFDSDVFIDYIDIKSIVNELKEYDIIEFYKEIIKKGWLGYLMFIEFSLYFDIIDPILNRTKKPLFLNGSGFATKKNVWNDVEGYSKVYVEDVDFAMKAGKKGYKYHMSKNIRLLIEPLKNLRQWIDQRKRWSFGLIEVILNHLDYMVDFFIHNMLTSIFIILILYLPYLIWTYIYIYLPASFLYQVAIGMYENLSKNISFIYLIILNPTSIFQTFYILYLTLLYIMITSSYIYLLISVKRRKLYNFLSFILFSVLYIPLYEIILIYDIIYYGIFERAPKMNWKV</sequence>
<reference evidence="7" key="1">
    <citation type="journal article" date="2015" name="Appl. Environ. Microbiol.">
        <title>Nanoarchaeota, Their Sulfolobales Host, and Nanoarchaeota Virus Distribution across Yellowstone National Park Hot Springs.</title>
        <authorList>
            <person name="Munson-McGee J.H."/>
            <person name="Field E.K."/>
            <person name="Bateson M."/>
            <person name="Rooney C."/>
            <person name="Stepanauskas R."/>
            <person name="Young M.J."/>
        </authorList>
    </citation>
    <scope>NUCLEOTIDE SEQUENCE [LARGE SCALE GENOMIC DNA]</scope>
    <source>
        <strain evidence="7">SCGC AB-777_F03</strain>
    </source>
</reference>
<feature type="transmembrane region" description="Helical" evidence="3">
    <location>
        <begin position="240"/>
        <end position="257"/>
    </location>
</feature>
<keyword evidence="3" id="KW-0472">Membrane</keyword>
<feature type="domain" description="Glycosyltransferase 2-like" evidence="4">
    <location>
        <begin position="7"/>
        <end position="115"/>
    </location>
</feature>
<evidence type="ECO:0000256" key="2">
    <source>
        <dbReference type="ARBA" id="ARBA00022679"/>
    </source>
</evidence>
<dbReference type="InterPro" id="IPR001173">
    <property type="entry name" value="Glyco_trans_2-like"/>
</dbReference>
<proteinExistence type="predicted"/>
<dbReference type="GO" id="GO:0016757">
    <property type="term" value="F:glycosyltransferase activity"/>
    <property type="evidence" value="ECO:0007669"/>
    <property type="project" value="UniProtKB-KW"/>
</dbReference>
<keyword evidence="1" id="KW-0328">Glycosyltransferase</keyword>
<evidence type="ECO:0000256" key="1">
    <source>
        <dbReference type="ARBA" id="ARBA00022676"/>
    </source>
</evidence>
<comment type="caution">
    <text evidence="7">The sequence shown here is derived from an EMBL/GenBank/DDBJ whole genome shotgun (WGS) entry which is preliminary data.</text>
</comment>
<dbReference type="Pfam" id="PF13632">
    <property type="entry name" value="Glyco_trans_2_3"/>
    <property type="match status" value="1"/>
</dbReference>
<evidence type="ECO:0000259" key="4">
    <source>
        <dbReference type="Pfam" id="PF00535"/>
    </source>
</evidence>
<evidence type="ECO:0000256" key="3">
    <source>
        <dbReference type="SAM" id="Phobius"/>
    </source>
</evidence>
<dbReference type="EMBL" id="QEFP01000001">
    <property type="protein sequence ID" value="PVU68987.1"/>
    <property type="molecule type" value="Genomic_DNA"/>
</dbReference>
<gene>
    <name evidence="6" type="ORF">DDW03_001005</name>
    <name evidence="7" type="ORF">DDW03_00475</name>
</gene>
<name>A0A2T9WMF3_NANST</name>
<organism evidence="7">
    <name type="scientific">Nanobsidianus stetteri</name>
    <dbReference type="NCBI Taxonomy" id="1294122"/>
    <lineage>
        <taxon>Archaea</taxon>
        <taxon>Nanobdellota</taxon>
        <taxon>Candidatus Nanoarchaeia</taxon>
        <taxon>Nanoarchaeales</taxon>
        <taxon>Nanopusillaceae</taxon>
        <taxon>Candidatus Nanobsidianus</taxon>
    </lineage>
</organism>
<keyword evidence="3" id="KW-1133">Transmembrane helix</keyword>
<evidence type="ECO:0000313" key="6">
    <source>
        <dbReference type="EMBL" id="MCC5446980.1"/>
    </source>
</evidence>